<feature type="domain" description="Fimbrial-type adhesion" evidence="5">
    <location>
        <begin position="22"/>
        <end position="169"/>
    </location>
</feature>
<evidence type="ECO:0000259" key="5">
    <source>
        <dbReference type="Pfam" id="PF00419"/>
    </source>
</evidence>
<comment type="subcellular location">
    <subcellularLocation>
        <location evidence="1">Fimbrium</location>
    </subcellularLocation>
</comment>
<dbReference type="RefSeq" id="WP_006659155.1">
    <property type="nucleotide sequence ID" value="NZ_CABKTF010000033.1"/>
</dbReference>
<comment type="similarity">
    <text evidence="2">Belongs to the fimbrial protein family.</text>
</comment>
<dbReference type="Gene3D" id="2.60.40.1090">
    <property type="entry name" value="Fimbrial-type adhesion domain"/>
    <property type="match status" value="1"/>
</dbReference>
<evidence type="ECO:0000256" key="1">
    <source>
        <dbReference type="ARBA" id="ARBA00004561"/>
    </source>
</evidence>
<organism evidence="6 7">
    <name type="scientific">Providencia alcalifaciens</name>
    <dbReference type="NCBI Taxonomy" id="126385"/>
    <lineage>
        <taxon>Bacteria</taxon>
        <taxon>Pseudomonadati</taxon>
        <taxon>Pseudomonadota</taxon>
        <taxon>Gammaproteobacteria</taxon>
        <taxon>Enterobacterales</taxon>
        <taxon>Morganellaceae</taxon>
        <taxon>Providencia</taxon>
    </lineage>
</organism>
<evidence type="ECO:0000256" key="2">
    <source>
        <dbReference type="ARBA" id="ARBA00006671"/>
    </source>
</evidence>
<evidence type="ECO:0000256" key="3">
    <source>
        <dbReference type="ARBA" id="ARBA00022729"/>
    </source>
</evidence>
<protein>
    <submittedName>
        <fullName evidence="6">Fimbrial protein</fullName>
    </submittedName>
</protein>
<accession>A0AAW9VCR5</accession>
<proteinExistence type="inferred from homology"/>
<dbReference type="EMBL" id="WLUB01000044">
    <property type="protein sequence ID" value="MTC35436.1"/>
    <property type="molecule type" value="Genomic_DNA"/>
</dbReference>
<dbReference type="KEGG" id="pala:CO695_07865"/>
<dbReference type="SUPFAM" id="SSF49401">
    <property type="entry name" value="Bacterial adhesins"/>
    <property type="match status" value="1"/>
</dbReference>
<dbReference type="InterPro" id="IPR008966">
    <property type="entry name" value="Adhesion_dom_sf"/>
</dbReference>
<dbReference type="GeneID" id="57292451"/>
<dbReference type="Proteomes" id="UP000449944">
    <property type="component" value="Unassembled WGS sequence"/>
</dbReference>
<evidence type="ECO:0000313" key="7">
    <source>
        <dbReference type="Proteomes" id="UP000449944"/>
    </source>
</evidence>
<comment type="caution">
    <text evidence="6">The sequence shown here is derived from an EMBL/GenBank/DDBJ whole genome shotgun (WGS) entry which is preliminary data.</text>
</comment>
<dbReference type="PANTHER" id="PTHR33420:SF3">
    <property type="entry name" value="FIMBRIAL SUBUNIT ELFA"/>
    <property type="match status" value="1"/>
</dbReference>
<dbReference type="GO" id="GO:0043709">
    <property type="term" value="P:cell adhesion involved in single-species biofilm formation"/>
    <property type="evidence" value="ECO:0007669"/>
    <property type="project" value="TreeGrafter"/>
</dbReference>
<dbReference type="GO" id="GO:0009289">
    <property type="term" value="C:pilus"/>
    <property type="evidence" value="ECO:0007669"/>
    <property type="project" value="UniProtKB-SubCell"/>
</dbReference>
<sequence>MRIIFFTLLLYFTGNVLADEVNFSGVLRHAIPCVVNGGEELVVPFYEVNDKDLYRQRDITETFEITLSDCEFLPDFSFSMAFTGVSNSKIKGSLRIDGDPGDLGYAIMLTSDKGNMDINRQYPITGMNGNKFPQVIPLKASILGEEDAIKNKSIKLGEFSATTTFNIYYE</sequence>
<dbReference type="AlphaFoldDB" id="A0AAW9VCR5"/>
<keyword evidence="3" id="KW-0732">Signal</keyword>
<gene>
    <name evidence="6" type="ORF">GKR67_12520</name>
</gene>
<dbReference type="PANTHER" id="PTHR33420">
    <property type="entry name" value="FIMBRIAL SUBUNIT ELFA-RELATED"/>
    <property type="match status" value="1"/>
</dbReference>
<evidence type="ECO:0000313" key="6">
    <source>
        <dbReference type="EMBL" id="MTC35436.1"/>
    </source>
</evidence>
<evidence type="ECO:0000256" key="4">
    <source>
        <dbReference type="ARBA" id="ARBA00023263"/>
    </source>
</evidence>
<dbReference type="InterPro" id="IPR036937">
    <property type="entry name" value="Adhesion_dom_fimbrial_sf"/>
</dbReference>
<keyword evidence="4" id="KW-0281">Fimbrium</keyword>
<reference evidence="6 7" key="1">
    <citation type="submission" date="2019-10" db="EMBL/GenBank/DDBJ databases">
        <title>Comparative genomic analysis of Providencia.</title>
        <authorList>
            <person name="Yuan C."/>
            <person name="Wei Y."/>
            <person name="Yin Z."/>
        </authorList>
    </citation>
    <scope>NUCLEOTIDE SEQUENCE [LARGE SCALE GENOMIC DNA]</scope>
    <source>
        <strain evidence="7">wls1934</strain>
    </source>
</reference>
<dbReference type="InterPro" id="IPR050263">
    <property type="entry name" value="Bact_Fimbrial_Adh_Pro"/>
</dbReference>
<dbReference type="Pfam" id="PF00419">
    <property type="entry name" value="Fimbrial"/>
    <property type="match status" value="1"/>
</dbReference>
<name>A0AAW9VCR5_9GAMM</name>
<dbReference type="InterPro" id="IPR000259">
    <property type="entry name" value="Adhesion_dom_fimbrial"/>
</dbReference>